<dbReference type="PATRIC" id="fig|1131935.3.peg.3617"/>
<comment type="caution">
    <text evidence="4">The sequence shown here is derived from an EMBL/GenBank/DDBJ whole genome shotgun (WGS) entry which is preliminary data.</text>
</comment>
<gene>
    <name evidence="4" type="ORF">PDENDC454_17393</name>
</gene>
<dbReference type="CDD" id="cd05403">
    <property type="entry name" value="NT_KNTase_like"/>
    <property type="match status" value="1"/>
</dbReference>
<reference evidence="4 5" key="1">
    <citation type="journal article" date="2012" name="J. Bacteriol.">
        <title>Genome Sequence of the Pattern-Forming Social Bacterium Paenibacillus dendritiformis C454 Chiral Morphotype.</title>
        <authorList>
            <person name="Sirota-Madi A."/>
            <person name="Olender T."/>
            <person name="Helman Y."/>
            <person name="Brainis I."/>
            <person name="Finkelshtein A."/>
            <person name="Roth D."/>
            <person name="Hagai E."/>
            <person name="Leshkowitz D."/>
            <person name="Brodsky L."/>
            <person name="Galatenko V."/>
            <person name="Nikolaev V."/>
            <person name="Gutnick D.L."/>
            <person name="Lancet D."/>
            <person name="Ben-Jacob E."/>
        </authorList>
    </citation>
    <scope>NUCLEOTIDE SEQUENCE [LARGE SCALE GENOMIC DNA]</scope>
    <source>
        <strain evidence="4 5">C454</strain>
    </source>
</reference>
<feature type="domain" description="Polymerase nucleotidyl transferase" evidence="2">
    <location>
        <begin position="22"/>
        <end position="65"/>
    </location>
</feature>
<dbReference type="InterPro" id="IPR002934">
    <property type="entry name" value="Polymerase_NTP_transf_dom"/>
</dbReference>
<accession>H3SIV5</accession>
<evidence type="ECO:0000259" key="2">
    <source>
        <dbReference type="Pfam" id="PF01909"/>
    </source>
</evidence>
<evidence type="ECO:0000259" key="3">
    <source>
        <dbReference type="Pfam" id="PF13427"/>
    </source>
</evidence>
<dbReference type="GO" id="GO:0016779">
    <property type="term" value="F:nucleotidyltransferase activity"/>
    <property type="evidence" value="ECO:0007669"/>
    <property type="project" value="InterPro"/>
</dbReference>
<dbReference type="Proteomes" id="UP000003900">
    <property type="component" value="Unassembled WGS sequence"/>
</dbReference>
<organism evidence="4 5">
    <name type="scientific">Paenibacillus dendritiformis C454</name>
    <dbReference type="NCBI Taxonomy" id="1131935"/>
    <lineage>
        <taxon>Bacteria</taxon>
        <taxon>Bacillati</taxon>
        <taxon>Bacillota</taxon>
        <taxon>Bacilli</taxon>
        <taxon>Bacillales</taxon>
        <taxon>Paenibacillaceae</taxon>
        <taxon>Paenibacillus</taxon>
    </lineage>
</organism>
<evidence type="ECO:0008006" key="6">
    <source>
        <dbReference type="Google" id="ProtNLM"/>
    </source>
</evidence>
<dbReference type="AlphaFoldDB" id="H3SIV5"/>
<dbReference type="STRING" id="1131935.PDENDC454_17393"/>
<evidence type="ECO:0000256" key="1">
    <source>
        <dbReference type="ARBA" id="ARBA00022679"/>
    </source>
</evidence>
<dbReference type="Gene3D" id="3.30.460.10">
    <property type="entry name" value="Beta Polymerase, domain 2"/>
    <property type="match status" value="1"/>
</dbReference>
<dbReference type="Pfam" id="PF13427">
    <property type="entry name" value="AadA_C"/>
    <property type="match status" value="1"/>
</dbReference>
<sequence length="275" mass="31086">MVRAQVWPECDEDIKKFVLTLVERLREELGNRLIGIYLHGSLAMGSYYRPKSDIDLIVVVDERLEAAKAEAVGLAIANEASNSPVAGKPELSVITARTARDIPVPVPFEVHYSAQWHDKILNQDVNYDGERTDSDLLSHLTYVTQRGICLYGTPISAVFGTVEWAHFMEAVRDDLNWILEDEHIVDTPFYSVLNICRVFQLYDENSQTVHSKDEGGEWGLKHLPLDYHPLIQQALDVYRSAEPVSDEQRKTGGKVWNRANLLAFRDYACAALQDG</sequence>
<keyword evidence="1" id="KW-0808">Transferase</keyword>
<feature type="domain" description="Adenylyltransferase AadA C-terminal" evidence="3">
    <location>
        <begin position="158"/>
        <end position="244"/>
    </location>
</feature>
<protein>
    <recommendedName>
        <fullName evidence="6">Spectinomycin 9-adenylyltransferase</fullName>
    </recommendedName>
</protein>
<dbReference type="Pfam" id="PF01909">
    <property type="entry name" value="NTP_transf_2"/>
    <property type="match status" value="1"/>
</dbReference>
<evidence type="ECO:0000313" key="5">
    <source>
        <dbReference type="Proteomes" id="UP000003900"/>
    </source>
</evidence>
<dbReference type="OrthoDB" id="5643411at2"/>
<dbReference type="EMBL" id="AHKH01000049">
    <property type="protein sequence ID" value="EHQ61059.1"/>
    <property type="molecule type" value="Genomic_DNA"/>
</dbReference>
<dbReference type="SUPFAM" id="SSF81301">
    <property type="entry name" value="Nucleotidyltransferase"/>
    <property type="match status" value="1"/>
</dbReference>
<dbReference type="RefSeq" id="WP_006677970.1">
    <property type="nucleotide sequence ID" value="NZ_AHKH01000049.1"/>
</dbReference>
<dbReference type="InterPro" id="IPR043519">
    <property type="entry name" value="NT_sf"/>
</dbReference>
<proteinExistence type="predicted"/>
<name>H3SIV5_9BACL</name>
<keyword evidence="5" id="KW-1185">Reference proteome</keyword>
<dbReference type="InterPro" id="IPR025184">
    <property type="entry name" value="AadA_C"/>
</dbReference>
<evidence type="ECO:0000313" key="4">
    <source>
        <dbReference type="EMBL" id="EHQ61059.1"/>
    </source>
</evidence>